<comment type="cofactor">
    <cofactor evidence="1">
        <name>pyridoxal 5'-phosphate</name>
        <dbReference type="ChEBI" id="CHEBI:597326"/>
    </cofactor>
</comment>
<proteinExistence type="inferred from homology"/>
<organism evidence="4">
    <name type="scientific">Thermosporothrix sp. COM3</name>
    <dbReference type="NCBI Taxonomy" id="2490863"/>
    <lineage>
        <taxon>Bacteria</taxon>
        <taxon>Bacillati</taxon>
        <taxon>Chloroflexota</taxon>
        <taxon>Ktedonobacteria</taxon>
        <taxon>Ktedonobacterales</taxon>
        <taxon>Thermosporotrichaceae</taxon>
        <taxon>Thermosporothrix</taxon>
    </lineage>
</organism>
<sequence>MLDTSAIWYVGGKWVHPNEATLSINDVAVLRSYCVFEGLRTYNRRPFHLHDHLVRLFHSASLIDLEVPYTLTEIAAIIHEVIERNTYTHASIRVLVTGGESEDGVLPTGKPVLAVLITPLPERDMERFERGIKVITARVGRELPEAKTSNYVQAIRALKAAARQNAADALYVNAAGEVLEGTRSNFFIFRGDTLITPREGVLSGITRDTVLKLAQGRFAIEERPILVSELPEIDEAFLSSSSKEITPVVQIDDLVIGSGKAGKRTYELEQRFIDMVQRGDF</sequence>
<evidence type="ECO:0000256" key="2">
    <source>
        <dbReference type="ARBA" id="ARBA00009320"/>
    </source>
</evidence>
<reference evidence="4" key="1">
    <citation type="submission" date="2018-12" db="EMBL/GenBank/DDBJ databases">
        <title>Novel natural products biosynthetic potential of the class Ktedonobacteria.</title>
        <authorList>
            <person name="Zheng Y."/>
            <person name="Saitou A."/>
            <person name="Wang C.M."/>
            <person name="Toyoda A."/>
            <person name="Minakuchi Y."/>
            <person name="Sekiguchi Y."/>
            <person name="Ueda K."/>
            <person name="Takano H."/>
            <person name="Sakai Y."/>
            <person name="Yokota A."/>
            <person name="Yabe S."/>
        </authorList>
    </citation>
    <scope>NUCLEOTIDE SEQUENCE</scope>
    <source>
        <strain evidence="4">COM3</strain>
    </source>
</reference>
<dbReference type="InterPro" id="IPR001544">
    <property type="entry name" value="Aminotrans_IV"/>
</dbReference>
<keyword evidence="4" id="KW-0032">Aminotransferase</keyword>
<dbReference type="InterPro" id="IPR036038">
    <property type="entry name" value="Aminotransferase-like"/>
</dbReference>
<dbReference type="SUPFAM" id="SSF56752">
    <property type="entry name" value="D-aminoacid aminotransferase-like PLP-dependent enzymes"/>
    <property type="match status" value="1"/>
</dbReference>
<dbReference type="GO" id="GO:0008483">
    <property type="term" value="F:transaminase activity"/>
    <property type="evidence" value="ECO:0007669"/>
    <property type="project" value="UniProtKB-KW"/>
</dbReference>
<dbReference type="InterPro" id="IPR043131">
    <property type="entry name" value="BCAT-like_N"/>
</dbReference>
<gene>
    <name evidence="4" type="ORF">KTC_61420</name>
</gene>
<dbReference type="InterPro" id="IPR043132">
    <property type="entry name" value="BCAT-like_C"/>
</dbReference>
<dbReference type="Pfam" id="PF01063">
    <property type="entry name" value="Aminotran_4"/>
    <property type="match status" value="1"/>
</dbReference>
<dbReference type="Gene3D" id="3.30.470.10">
    <property type="match status" value="1"/>
</dbReference>
<comment type="similarity">
    <text evidence="2">Belongs to the class-IV pyridoxal-phosphate-dependent aminotransferase family.</text>
</comment>
<evidence type="ECO:0000256" key="3">
    <source>
        <dbReference type="ARBA" id="ARBA00022898"/>
    </source>
</evidence>
<dbReference type="GO" id="GO:0046394">
    <property type="term" value="P:carboxylic acid biosynthetic process"/>
    <property type="evidence" value="ECO:0007669"/>
    <property type="project" value="UniProtKB-ARBA"/>
</dbReference>
<dbReference type="AlphaFoldDB" id="A0A455SW43"/>
<protein>
    <submittedName>
        <fullName evidence="4">Branched chain amino acid aminotransferase</fullName>
    </submittedName>
</protein>
<dbReference type="FunFam" id="3.20.10.10:FF:000002">
    <property type="entry name" value="D-alanine aminotransferase"/>
    <property type="match status" value="1"/>
</dbReference>
<evidence type="ECO:0000313" key="4">
    <source>
        <dbReference type="EMBL" id="BBH91391.1"/>
    </source>
</evidence>
<dbReference type="Gene3D" id="3.20.10.10">
    <property type="entry name" value="D-amino Acid Aminotransferase, subunit A, domain 2"/>
    <property type="match status" value="1"/>
</dbReference>
<dbReference type="PANTHER" id="PTHR42743">
    <property type="entry name" value="AMINO-ACID AMINOTRANSFERASE"/>
    <property type="match status" value="1"/>
</dbReference>
<accession>A0A455SW43</accession>
<name>A0A455SW43_9CHLR</name>
<dbReference type="EMBL" id="AP019376">
    <property type="protein sequence ID" value="BBH91391.1"/>
    <property type="molecule type" value="Genomic_DNA"/>
</dbReference>
<dbReference type="GO" id="GO:0008652">
    <property type="term" value="P:amino acid biosynthetic process"/>
    <property type="evidence" value="ECO:0007669"/>
    <property type="project" value="UniProtKB-ARBA"/>
</dbReference>
<keyword evidence="4" id="KW-0808">Transferase</keyword>
<evidence type="ECO:0000256" key="1">
    <source>
        <dbReference type="ARBA" id="ARBA00001933"/>
    </source>
</evidence>
<dbReference type="PANTHER" id="PTHR42743:SF11">
    <property type="entry name" value="AMINODEOXYCHORISMATE LYASE"/>
    <property type="match status" value="1"/>
</dbReference>
<keyword evidence="3" id="KW-0663">Pyridoxal phosphate</keyword>
<dbReference type="InterPro" id="IPR050571">
    <property type="entry name" value="Class-IV_PLP-Dep_Aminotrnsfr"/>
</dbReference>